<accession>A0A7C1JWG4</accession>
<feature type="domain" description="DUF6917" evidence="1">
    <location>
        <begin position="20"/>
        <end position="141"/>
    </location>
</feature>
<comment type="caution">
    <text evidence="2">The sequence shown here is derived from an EMBL/GenBank/DDBJ whole genome shotgun (WGS) entry which is preliminary data.</text>
</comment>
<dbReference type="InterPro" id="IPR054210">
    <property type="entry name" value="DUF6917"/>
</dbReference>
<gene>
    <name evidence="2" type="ORF">ENP47_12815</name>
</gene>
<sequence>MSQEPYARGLVPERPFVAVEEMEGEFVAVLGVSFPNRDLALEPYGSRAFPDGSIAEVCVTDESAAAPGKRVARAAYLGFVRFARGGVIAVGMECRMEGEIVGEVVGFDGAHAPNHWNIVVRGSRFANGAERGIHLNERIRFVYQSHAESSLG</sequence>
<dbReference type="AlphaFoldDB" id="A0A7C1JWG4"/>
<proteinExistence type="predicted"/>
<name>A0A7C1JWG4_THERO</name>
<dbReference type="EMBL" id="DSJL01000011">
    <property type="protein sequence ID" value="HEF66459.1"/>
    <property type="molecule type" value="Genomic_DNA"/>
</dbReference>
<organism evidence="2">
    <name type="scientific">Thermomicrobium roseum</name>
    <dbReference type="NCBI Taxonomy" id="500"/>
    <lineage>
        <taxon>Bacteria</taxon>
        <taxon>Pseudomonadati</taxon>
        <taxon>Thermomicrobiota</taxon>
        <taxon>Thermomicrobia</taxon>
        <taxon>Thermomicrobiales</taxon>
        <taxon>Thermomicrobiaceae</taxon>
        <taxon>Thermomicrobium</taxon>
    </lineage>
</organism>
<protein>
    <recommendedName>
        <fullName evidence="1">DUF6917 domain-containing protein</fullName>
    </recommendedName>
</protein>
<evidence type="ECO:0000313" key="2">
    <source>
        <dbReference type="EMBL" id="HEF66459.1"/>
    </source>
</evidence>
<evidence type="ECO:0000259" key="1">
    <source>
        <dbReference type="Pfam" id="PF21891"/>
    </source>
</evidence>
<dbReference type="Pfam" id="PF21891">
    <property type="entry name" value="DUF6917"/>
    <property type="match status" value="1"/>
</dbReference>
<reference evidence="2" key="1">
    <citation type="journal article" date="2020" name="mSystems">
        <title>Genome- and Community-Level Interaction Insights into Carbon Utilization and Element Cycling Functions of Hydrothermarchaeota in Hydrothermal Sediment.</title>
        <authorList>
            <person name="Zhou Z."/>
            <person name="Liu Y."/>
            <person name="Xu W."/>
            <person name="Pan J."/>
            <person name="Luo Z.H."/>
            <person name="Li M."/>
        </authorList>
    </citation>
    <scope>NUCLEOTIDE SEQUENCE [LARGE SCALE GENOMIC DNA]</scope>
    <source>
        <strain evidence="2">SpSt-222</strain>
    </source>
</reference>